<gene>
    <name evidence="1" type="ORF">Aco03nite_010530</name>
</gene>
<organism evidence="1 2">
    <name type="scientific">Actinoplanes couchii</name>
    <dbReference type="NCBI Taxonomy" id="403638"/>
    <lineage>
        <taxon>Bacteria</taxon>
        <taxon>Bacillati</taxon>
        <taxon>Actinomycetota</taxon>
        <taxon>Actinomycetes</taxon>
        <taxon>Micromonosporales</taxon>
        <taxon>Micromonosporaceae</taxon>
        <taxon>Actinoplanes</taxon>
    </lineage>
</organism>
<comment type="caution">
    <text evidence="1">The sequence shown here is derived from an EMBL/GenBank/DDBJ whole genome shotgun (WGS) entry which is preliminary data.</text>
</comment>
<dbReference type="RefSeq" id="WP_203793579.1">
    <property type="nucleotide sequence ID" value="NZ_BAAAQE010000076.1"/>
</dbReference>
<keyword evidence="2" id="KW-1185">Reference proteome</keyword>
<dbReference type="InterPro" id="IPR026337">
    <property type="entry name" value="AKG_HExxH"/>
</dbReference>
<reference evidence="1 2" key="1">
    <citation type="submission" date="2021-01" db="EMBL/GenBank/DDBJ databases">
        <title>Whole genome shotgun sequence of Actinoplanes couchii NBRC 106145.</title>
        <authorList>
            <person name="Komaki H."/>
            <person name="Tamura T."/>
        </authorList>
    </citation>
    <scope>NUCLEOTIDE SEQUENCE [LARGE SCALE GENOMIC DNA]</scope>
    <source>
        <strain evidence="1 2">NBRC 106145</strain>
    </source>
</reference>
<name>A0ABQ3X2F0_9ACTN</name>
<dbReference type="NCBIfam" id="TIGR04267">
    <property type="entry name" value="mod_HExxH"/>
    <property type="match status" value="1"/>
</dbReference>
<proteinExistence type="predicted"/>
<sequence length="604" mass="65241">MDTKDADTAGPQRIRLSDDAFHQLAAGRGGPEVIRRLQEGQRSRRLVMLRALLEAATGAPAAAGPLPAVREAWDALEAVQRSSPGAVDAVLAHPQIGSWLSHALRRHHRGDDTGAPAWTDFGQLNALVLATAAIAGLDHRTVVPLRDGSVLIPRFGMAVFDGCERWDTAEAWVEDGRIRLRHGGTTVEVPHSGDAAGWMALRTATARAGDLTLAVYVDDLDPWRDLAEPVRPARLGEHEFGAWTRLLQDAWAILVSHHRPVAEALATGFTSLVPLPAGDGWDTRSASTGDAFGAIMCSPPPDPVTLAVSLAHEWRHIALGGLMHLVPLTEGPGEPCLYAPWRDDPRPAGGLLQGIYAFHGIAAFWRTQRLAPGGANPQLDDFEYAYSREQTREAIAIALADGNLTGRGRDFVHRMAATMDDWADDDLDPEAAELARLVADAHRAGWRIRHRRPSDRTVTALATAWQDRAAPAVAPAAGTVLPDPAMRHWSGPRLGLARRRLVAPEKYWQARDTSWGADLSEADLRLFAGEPDEAARGYRAELAGDPAADDAWTGLGLALQRTGDTRTGRVLLEHPDLVAALHHDLAGAADPVEIAGWLTAFREK</sequence>
<protein>
    <submittedName>
        <fullName evidence="1">HEXXH motif domain-containing protein</fullName>
    </submittedName>
</protein>
<dbReference type="Proteomes" id="UP000612282">
    <property type="component" value="Unassembled WGS sequence"/>
</dbReference>
<dbReference type="EMBL" id="BOMG01000023">
    <property type="protein sequence ID" value="GID52649.1"/>
    <property type="molecule type" value="Genomic_DNA"/>
</dbReference>
<evidence type="ECO:0000313" key="1">
    <source>
        <dbReference type="EMBL" id="GID52649.1"/>
    </source>
</evidence>
<evidence type="ECO:0000313" key="2">
    <source>
        <dbReference type="Proteomes" id="UP000612282"/>
    </source>
</evidence>
<accession>A0ABQ3X2F0</accession>